<accession>A0A238L999</accession>
<evidence type="ECO:0000313" key="2">
    <source>
        <dbReference type="EMBL" id="SMY06259.1"/>
    </source>
</evidence>
<gene>
    <name evidence="2" type="ORF">LOM8899_00382</name>
</gene>
<organism evidence="2 3">
    <name type="scientific">Flavimaricola marinus</name>
    <dbReference type="NCBI Taxonomy" id="1819565"/>
    <lineage>
        <taxon>Bacteria</taxon>
        <taxon>Pseudomonadati</taxon>
        <taxon>Pseudomonadota</taxon>
        <taxon>Alphaproteobacteria</taxon>
        <taxon>Rhodobacterales</taxon>
        <taxon>Paracoccaceae</taxon>
        <taxon>Flavimaricola</taxon>
    </lineage>
</organism>
<keyword evidence="3" id="KW-1185">Reference proteome</keyword>
<evidence type="ECO:0000313" key="3">
    <source>
        <dbReference type="Proteomes" id="UP000201613"/>
    </source>
</evidence>
<evidence type="ECO:0000256" key="1">
    <source>
        <dbReference type="SAM" id="MobiDB-lite"/>
    </source>
</evidence>
<feature type="region of interest" description="Disordered" evidence="1">
    <location>
        <begin position="446"/>
        <end position="466"/>
    </location>
</feature>
<dbReference type="RefSeq" id="WP_093990457.1">
    <property type="nucleotide sequence ID" value="NZ_FXZK01000001.1"/>
</dbReference>
<proteinExistence type="predicted"/>
<dbReference type="Proteomes" id="UP000201613">
    <property type="component" value="Unassembled WGS sequence"/>
</dbReference>
<name>A0A238L999_9RHOB</name>
<sequence length="834" mass="90031">MAGTESFLEERREILRGLANPPVNGIDYVEIHMAAREIEVHLVHPAPGGPGGIPAASAQITPAMLTISGGDRLRDVEIIDLDRPDPDVLLITVAELGDFSIYTLSIDHPGFDVMLRDIRFSFRATCPSDFDCASVAGDQAEVFDPGNVNYLAKDFDSFRTAMLDRMATLVPDWQDRQIGDLGVTLVELMAHYADHLSYAQDAAATEAYIGTARRRGSVRRHAQLIGYNAHDGLSAKVFVQVQMAGNGSFEASDLLFLTGTSDNLPALVNRDDLEVDRLLSEGVAFFEPVDLLIRDTSAPGQDLWEPRPIRLQQSANDLTLYDWSDARAVLPRGSTSAWIVAAPGLVLEPGDLVSLELARDPETLRRADADPTMRQIVCLTEPPVPAVDRLSADLGNVDLLRITWGAEDALRFDLPVGRLPAVADGGAPYMARAAGNIVLASHGLSLDEDEPLGKPDSDDDPERDDAVSSLAALNRPRRFRPVLRRRDISVSGPLRIEPGLSSAAGLQMAGAGQPVKAISVSDGTGAPDWQAVSTLIFARDTDRVFVPETEADGTTILRFAGVETGGQVPDPDNAMSARCRVGIGRRGNIGAEAIAHVALSGAAGPVGARNPMPGFGGRDRQSVPEIKLAALRQLDDNRRAVTRADYERLTAEHPDVQRAFVRTLGHGSWTTFVVAVDPVGSIHAGPDFLREIRAYLEPLRLMGQDLIVEAPRFAPLEIGLRVCICRDHSDSAVRRAVEAALGAGILPDGTRGFFHPDNISFGDPIYLSRIIAAVKSVPGVADVVVDTFRKWRSADTLALENGVLQVDPSEIPILMNDRNYPERGVLSIALWEAA</sequence>
<dbReference type="EMBL" id="FXZK01000001">
    <property type="protein sequence ID" value="SMY06259.1"/>
    <property type="molecule type" value="Genomic_DNA"/>
</dbReference>
<protein>
    <submittedName>
        <fullName evidence="2">Baseplate J-like protein</fullName>
    </submittedName>
</protein>
<dbReference type="OrthoDB" id="9796131at2"/>
<reference evidence="2 3" key="1">
    <citation type="submission" date="2017-05" db="EMBL/GenBank/DDBJ databases">
        <authorList>
            <person name="Song R."/>
            <person name="Chenine A.L."/>
            <person name="Ruprecht R.M."/>
        </authorList>
    </citation>
    <scope>NUCLEOTIDE SEQUENCE [LARGE SCALE GENOMIC DNA]</scope>
    <source>
        <strain evidence="2 3">CECT 8899</strain>
    </source>
</reference>
<dbReference type="AlphaFoldDB" id="A0A238L999"/>